<dbReference type="RefSeq" id="WP_303551533.1">
    <property type="nucleotide sequence ID" value="NZ_JAUOPG010000010.1"/>
</dbReference>
<feature type="domain" description="SHOCT" evidence="2">
    <location>
        <begin position="255"/>
        <end position="280"/>
    </location>
</feature>
<accession>A0AAW7XN62</accession>
<protein>
    <submittedName>
        <fullName evidence="3">SHOCT domain-containing protein</fullName>
    </submittedName>
</protein>
<name>A0AAW7XN62_9GAMM</name>
<organism evidence="3 4">
    <name type="scientific">Neptunomonas phycophila</name>
    <dbReference type="NCBI Taxonomy" id="1572645"/>
    <lineage>
        <taxon>Bacteria</taxon>
        <taxon>Pseudomonadati</taxon>
        <taxon>Pseudomonadota</taxon>
        <taxon>Gammaproteobacteria</taxon>
        <taxon>Oceanospirillales</taxon>
        <taxon>Oceanospirillaceae</taxon>
        <taxon>Neptunomonas</taxon>
    </lineage>
</organism>
<dbReference type="EMBL" id="JAUOPG010000010">
    <property type="protein sequence ID" value="MDO6454744.1"/>
    <property type="molecule type" value="Genomic_DNA"/>
</dbReference>
<dbReference type="Proteomes" id="UP001169862">
    <property type="component" value="Unassembled WGS sequence"/>
</dbReference>
<evidence type="ECO:0000313" key="3">
    <source>
        <dbReference type="EMBL" id="MDO6454744.1"/>
    </source>
</evidence>
<feature type="region of interest" description="Disordered" evidence="1">
    <location>
        <begin position="220"/>
        <end position="245"/>
    </location>
</feature>
<dbReference type="AlphaFoldDB" id="A0AAW7XN62"/>
<sequence length="283" mass="29994">MQNLTPEGQHLVTTMSQRYNLSHDAIVHMLIAVSNGGGSMAQFNCPELGGGGQWMRGGMTMVGDMFNYGLKNTVDNLCNDLSNALASTQVFPVIPAGTPGSNQWWPQDLGVPFSSGAQNDIKYAVFPGRLAVMLFGNVTVYDTLDHQIGGVSQQQGGDTSLTFSSQYGTLSVSSLPVISGPGLPQAQQTNFAVPVANSAASVGQSQSQSNNGYNQADNVQQSYQSASQQNFAQAPQGSDGLSHSFGSLDEVLGHIEKLGKLREAGVLTDDEFSSKKAELLKRI</sequence>
<evidence type="ECO:0000313" key="4">
    <source>
        <dbReference type="Proteomes" id="UP001169862"/>
    </source>
</evidence>
<evidence type="ECO:0000256" key="1">
    <source>
        <dbReference type="SAM" id="MobiDB-lite"/>
    </source>
</evidence>
<proteinExistence type="predicted"/>
<dbReference type="Pfam" id="PF09851">
    <property type="entry name" value="SHOCT"/>
    <property type="match status" value="1"/>
</dbReference>
<reference evidence="3" key="1">
    <citation type="submission" date="2023-07" db="EMBL/GenBank/DDBJ databases">
        <title>Genome content predicts the carbon catabolic preferences of heterotrophic bacteria.</title>
        <authorList>
            <person name="Gralka M."/>
        </authorList>
    </citation>
    <scope>NUCLEOTIDE SEQUENCE</scope>
    <source>
        <strain evidence="3">I2M16</strain>
    </source>
</reference>
<comment type="caution">
    <text evidence="3">The sequence shown here is derived from an EMBL/GenBank/DDBJ whole genome shotgun (WGS) entry which is preliminary data.</text>
</comment>
<gene>
    <name evidence="3" type="ORF">Q4490_14310</name>
</gene>
<evidence type="ECO:0000259" key="2">
    <source>
        <dbReference type="Pfam" id="PF09851"/>
    </source>
</evidence>
<dbReference type="InterPro" id="IPR018649">
    <property type="entry name" value="SHOCT"/>
</dbReference>